<reference evidence="2 3" key="1">
    <citation type="submission" date="2022-09" db="EMBL/GenBank/DDBJ databases">
        <authorList>
            <person name="Palmer J.M."/>
        </authorList>
    </citation>
    <scope>NUCLEOTIDE SEQUENCE [LARGE SCALE GENOMIC DNA]</scope>
    <source>
        <strain evidence="2 3">DSM 7382</strain>
    </source>
</reference>
<evidence type="ECO:0000256" key="1">
    <source>
        <dbReference type="SAM" id="Phobius"/>
    </source>
</evidence>
<sequence>MSSAMKRFNRLNVHKQMVQCFKLELCKQCLCSPSTPFETLMRQRHILIESHFCSVRYSDWFKIFDKFTSCFDLLAARYLFVAIATSWIWDSLLSLSDDIRMVKRYGIRLPDLVYLLSRISTFTFIIMAIIHIVTPISHCQAMVNTVGWIGSSSVALNNALFFIRLRGVYYHVTWVWVLFLILWFATLTTFTSAFGFTSPTLIPTSYCIVVKINVFVTSGVISTVLYDTAVFLAISFRLIAMSDGYSWKAKLREFMRTKDLTTISNILWSTGLLYYIPVITINLFTLIILLCPSIPIAYKDMCPIPEIALQNILTCRVFRDLKLGVIYDDPASVPSQQTFNVQIVVPSSSPPNEHNGAQESFTTVTMHESSNAPCTAITQVDEGSKQGDDIV</sequence>
<comment type="caution">
    <text evidence="2">The sequence shown here is derived from an EMBL/GenBank/DDBJ whole genome shotgun (WGS) entry which is preliminary data.</text>
</comment>
<name>A0AAW0FRM3_9APHY</name>
<evidence type="ECO:0000313" key="2">
    <source>
        <dbReference type="EMBL" id="KAK7682214.1"/>
    </source>
</evidence>
<proteinExistence type="predicted"/>
<keyword evidence="1" id="KW-1133">Transmembrane helix</keyword>
<evidence type="ECO:0008006" key="4">
    <source>
        <dbReference type="Google" id="ProtNLM"/>
    </source>
</evidence>
<keyword evidence="1" id="KW-0472">Membrane</keyword>
<protein>
    <recommendedName>
        <fullName evidence="4">Transmembrane protein</fullName>
    </recommendedName>
</protein>
<feature type="transmembrane region" description="Helical" evidence="1">
    <location>
        <begin position="175"/>
        <end position="194"/>
    </location>
</feature>
<keyword evidence="3" id="KW-1185">Reference proteome</keyword>
<gene>
    <name evidence="2" type="ORF">QCA50_014801</name>
</gene>
<dbReference type="AlphaFoldDB" id="A0AAW0FRM3"/>
<keyword evidence="1" id="KW-0812">Transmembrane</keyword>
<evidence type="ECO:0000313" key="3">
    <source>
        <dbReference type="Proteomes" id="UP001385951"/>
    </source>
</evidence>
<feature type="transmembrane region" description="Helical" evidence="1">
    <location>
        <begin position="112"/>
        <end position="133"/>
    </location>
</feature>
<dbReference type="EMBL" id="JASBNA010000037">
    <property type="protein sequence ID" value="KAK7682214.1"/>
    <property type="molecule type" value="Genomic_DNA"/>
</dbReference>
<feature type="transmembrane region" description="Helical" evidence="1">
    <location>
        <begin position="214"/>
        <end position="239"/>
    </location>
</feature>
<organism evidence="2 3">
    <name type="scientific">Cerrena zonata</name>
    <dbReference type="NCBI Taxonomy" id="2478898"/>
    <lineage>
        <taxon>Eukaryota</taxon>
        <taxon>Fungi</taxon>
        <taxon>Dikarya</taxon>
        <taxon>Basidiomycota</taxon>
        <taxon>Agaricomycotina</taxon>
        <taxon>Agaricomycetes</taxon>
        <taxon>Polyporales</taxon>
        <taxon>Cerrenaceae</taxon>
        <taxon>Cerrena</taxon>
    </lineage>
</organism>
<feature type="transmembrane region" description="Helical" evidence="1">
    <location>
        <begin position="260"/>
        <end position="290"/>
    </location>
</feature>
<accession>A0AAW0FRM3</accession>
<dbReference type="Proteomes" id="UP001385951">
    <property type="component" value="Unassembled WGS sequence"/>
</dbReference>
<feature type="transmembrane region" description="Helical" evidence="1">
    <location>
        <begin position="145"/>
        <end position="163"/>
    </location>
</feature>